<evidence type="ECO:0000256" key="2">
    <source>
        <dbReference type="ARBA" id="ARBA00022723"/>
    </source>
</evidence>
<dbReference type="Pfam" id="PF05163">
    <property type="entry name" value="DinB"/>
    <property type="match status" value="1"/>
</dbReference>
<organism evidence="3 4">
    <name type="scientific">Winogradskyella marincola</name>
    <dbReference type="NCBI Taxonomy" id="3037795"/>
    <lineage>
        <taxon>Bacteria</taxon>
        <taxon>Pseudomonadati</taxon>
        <taxon>Bacteroidota</taxon>
        <taxon>Flavobacteriia</taxon>
        <taxon>Flavobacteriales</taxon>
        <taxon>Flavobacteriaceae</taxon>
        <taxon>Winogradskyella</taxon>
    </lineage>
</organism>
<dbReference type="InterPro" id="IPR007837">
    <property type="entry name" value="DinB"/>
</dbReference>
<dbReference type="Proteomes" id="UP001529085">
    <property type="component" value="Unassembled WGS sequence"/>
</dbReference>
<evidence type="ECO:0000313" key="3">
    <source>
        <dbReference type="EMBL" id="MDG4714948.1"/>
    </source>
</evidence>
<evidence type="ECO:0000256" key="1">
    <source>
        <dbReference type="ARBA" id="ARBA00008635"/>
    </source>
</evidence>
<dbReference type="SUPFAM" id="SSF109854">
    <property type="entry name" value="DinB/YfiT-like putative metalloenzymes"/>
    <property type="match status" value="1"/>
</dbReference>
<dbReference type="RefSeq" id="WP_278004417.1">
    <property type="nucleotide sequence ID" value="NZ_JARSBN010000002.1"/>
</dbReference>
<name>A0ABT6FYT8_9FLAO</name>
<accession>A0ABT6FYT8</accession>
<reference evidence="3 4" key="1">
    <citation type="submission" date="2023-03" db="EMBL/GenBank/DDBJ databases">
        <title>Strain YYF002 represents a novel species in the genus Winogradskyella isolated from seawater.</title>
        <authorList>
            <person name="Fu Z.-Y."/>
        </authorList>
    </citation>
    <scope>NUCLEOTIDE SEQUENCE [LARGE SCALE GENOMIC DNA]</scope>
    <source>
        <strain evidence="3 4">YYF002</strain>
    </source>
</reference>
<comment type="similarity">
    <text evidence="1">Belongs to the DinB family.</text>
</comment>
<keyword evidence="4" id="KW-1185">Reference proteome</keyword>
<protein>
    <submittedName>
        <fullName evidence="3">DinB family protein</fullName>
    </submittedName>
</protein>
<dbReference type="InterPro" id="IPR034660">
    <property type="entry name" value="DinB/YfiT-like"/>
</dbReference>
<evidence type="ECO:0000313" key="4">
    <source>
        <dbReference type="Proteomes" id="UP001529085"/>
    </source>
</evidence>
<dbReference type="Gene3D" id="1.20.120.450">
    <property type="entry name" value="dinb family like domain"/>
    <property type="match status" value="1"/>
</dbReference>
<sequence length="163" mass="19090">METNTNTTLQTVITSEELLAHWQGHRNLTRRVIEAFSEKDLFNFSIGGMRPFSEMVVELLAIATPGIKEIVTGKTAAFNEDINHENKKEKLLEIWDKTTEDINAYWPQIKPEQFHDTIKSFGEYEGTVWSSIFYFIDNEIHHRGQAYVYLRALNIEPPFFYER</sequence>
<proteinExistence type="inferred from homology"/>
<dbReference type="EMBL" id="JARSBN010000002">
    <property type="protein sequence ID" value="MDG4714948.1"/>
    <property type="molecule type" value="Genomic_DNA"/>
</dbReference>
<gene>
    <name evidence="3" type="ORF">P7122_03620</name>
</gene>
<keyword evidence="2" id="KW-0479">Metal-binding</keyword>
<comment type="caution">
    <text evidence="3">The sequence shown here is derived from an EMBL/GenBank/DDBJ whole genome shotgun (WGS) entry which is preliminary data.</text>
</comment>